<evidence type="ECO:0000259" key="5">
    <source>
        <dbReference type="Pfam" id="PF01168"/>
    </source>
</evidence>
<comment type="function">
    <text evidence="2">Pyridoxal 5'-phosphate (PLP)-binding protein, which is involved in PLP homeostasis.</text>
</comment>
<dbReference type="GO" id="GO:0030170">
    <property type="term" value="F:pyridoxal phosphate binding"/>
    <property type="evidence" value="ECO:0007669"/>
    <property type="project" value="UniProtKB-UniRule"/>
</dbReference>
<dbReference type="InterPro" id="IPR011078">
    <property type="entry name" value="PyrdxlP_homeostasis"/>
</dbReference>
<comment type="cofactor">
    <cofactor evidence="3">
        <name>pyridoxal 5'-phosphate</name>
        <dbReference type="ChEBI" id="CHEBI:597326"/>
    </cofactor>
</comment>
<accession>A0A455T1T7</accession>
<evidence type="ECO:0000256" key="4">
    <source>
        <dbReference type="RuleBase" id="RU004514"/>
    </source>
</evidence>
<dbReference type="HAMAP" id="MF_02087">
    <property type="entry name" value="PLP_homeostasis"/>
    <property type="match status" value="1"/>
</dbReference>
<dbReference type="AlphaFoldDB" id="A0A455T1T7"/>
<dbReference type="PANTHER" id="PTHR10146">
    <property type="entry name" value="PROLINE SYNTHETASE CO-TRANSCRIBED BACTERIAL HOMOLOG PROTEIN"/>
    <property type="match status" value="1"/>
</dbReference>
<dbReference type="NCBIfam" id="TIGR00044">
    <property type="entry name" value="YggS family pyridoxal phosphate-dependent enzyme"/>
    <property type="match status" value="1"/>
</dbReference>
<evidence type="ECO:0000313" key="6">
    <source>
        <dbReference type="EMBL" id="BBH93766.1"/>
    </source>
</evidence>
<evidence type="ECO:0000256" key="1">
    <source>
        <dbReference type="ARBA" id="ARBA00022898"/>
    </source>
</evidence>
<dbReference type="EMBL" id="AP019377">
    <property type="protein sequence ID" value="BBH93766.1"/>
    <property type="molecule type" value="Genomic_DNA"/>
</dbReference>
<dbReference type="Gene3D" id="3.20.20.10">
    <property type="entry name" value="Alanine racemase"/>
    <property type="match status" value="1"/>
</dbReference>
<reference evidence="6" key="1">
    <citation type="submission" date="2018-12" db="EMBL/GenBank/DDBJ databases">
        <title>Novel natural products biosynthetic potential of the class Ktedonobacteria.</title>
        <authorList>
            <person name="Zheng Y."/>
            <person name="Saitou A."/>
            <person name="Wang C.M."/>
            <person name="Toyoda A."/>
            <person name="Minakuchi Y."/>
            <person name="Sekiguchi Y."/>
            <person name="Ueda K."/>
            <person name="Takano H."/>
            <person name="Sakai Y."/>
            <person name="Yokota A."/>
            <person name="Yabe S."/>
        </authorList>
    </citation>
    <scope>NUCLEOTIDE SEQUENCE</scope>
    <source>
        <strain evidence="6">A3-2</strain>
    </source>
</reference>
<dbReference type="SUPFAM" id="SSF51419">
    <property type="entry name" value="PLP-binding barrel"/>
    <property type="match status" value="1"/>
</dbReference>
<gene>
    <name evidence="6" type="ORF">KTA_19650</name>
</gene>
<dbReference type="PIRSF" id="PIRSF004848">
    <property type="entry name" value="YBL036c_PLPDEIII"/>
    <property type="match status" value="1"/>
</dbReference>
<dbReference type="CDD" id="cd00635">
    <property type="entry name" value="PLPDE_III_YBL036c_like"/>
    <property type="match status" value="1"/>
</dbReference>
<keyword evidence="1 2" id="KW-0663">Pyridoxal phosphate</keyword>
<dbReference type="Pfam" id="PF01168">
    <property type="entry name" value="Ala_racemase_N"/>
    <property type="match status" value="1"/>
</dbReference>
<evidence type="ECO:0000256" key="2">
    <source>
        <dbReference type="HAMAP-Rule" id="MF_02087"/>
    </source>
</evidence>
<dbReference type="InterPro" id="IPR001608">
    <property type="entry name" value="Ala_racemase_N"/>
</dbReference>
<protein>
    <recommendedName>
        <fullName evidence="2">Pyridoxal phosphate homeostasis protein</fullName>
        <shortName evidence="2">PLP homeostasis protein</shortName>
    </recommendedName>
</protein>
<sequence>MAESLYAYGVEEQLQERLAANLAHVRGRMAEAAARVGRRPEEITLVAVSKTFPVEFVRIAYNLGVTDFGENRVQEALPKIAAFHPPTLRWHMIGRLQSNKAKKVAEAFDWVESIESWHSAQALNRHAGTLGRRLPVLLEVNVAGEASKGGVRPAELVDFARQVAALPQLEVQGLMTVAPLVSDPEEVRPVFRTLRELLDRLRSLLPQCPWQHLSMGMTDDYWVAIEEGATIVRIGRAIFGERPRQ</sequence>
<dbReference type="PANTHER" id="PTHR10146:SF14">
    <property type="entry name" value="PYRIDOXAL PHOSPHATE HOMEOSTASIS PROTEIN"/>
    <property type="match status" value="1"/>
</dbReference>
<name>A0A455T1T7_9CHLR</name>
<dbReference type="PROSITE" id="PS01211">
    <property type="entry name" value="UPF0001"/>
    <property type="match status" value="1"/>
</dbReference>
<dbReference type="InterPro" id="IPR029066">
    <property type="entry name" value="PLP-binding_barrel"/>
</dbReference>
<comment type="similarity">
    <text evidence="2 4">Belongs to the pyridoxal phosphate-binding protein YggS/PROSC family.</text>
</comment>
<evidence type="ECO:0000256" key="3">
    <source>
        <dbReference type="PIRSR" id="PIRSR004848-1"/>
    </source>
</evidence>
<feature type="domain" description="Alanine racemase N-terminal" evidence="5">
    <location>
        <begin position="22"/>
        <end position="243"/>
    </location>
</feature>
<organism evidence="6">
    <name type="scientific">Thermogemmatispora argillosa</name>
    <dbReference type="NCBI Taxonomy" id="2045280"/>
    <lineage>
        <taxon>Bacteria</taxon>
        <taxon>Bacillati</taxon>
        <taxon>Chloroflexota</taxon>
        <taxon>Ktedonobacteria</taxon>
        <taxon>Thermogemmatisporales</taxon>
        <taxon>Thermogemmatisporaceae</taxon>
        <taxon>Thermogemmatispora</taxon>
    </lineage>
</organism>
<proteinExistence type="inferred from homology"/>
<feature type="modified residue" description="N6-(pyridoxal phosphate)lysine" evidence="2 3">
    <location>
        <position position="50"/>
    </location>
</feature>
<dbReference type="FunFam" id="3.20.20.10:FF:000018">
    <property type="entry name" value="Pyridoxal phosphate homeostasis protein"/>
    <property type="match status" value="1"/>
</dbReference>